<keyword evidence="7" id="KW-1185">Reference proteome</keyword>
<reference evidence="6 7" key="1">
    <citation type="submission" date="2013-03" db="EMBL/GenBank/DDBJ databases">
        <title>Reference genome for the Human Microbiome Project.</title>
        <authorList>
            <person name="Aqrawi P."/>
            <person name="Ayvaz T."/>
            <person name="Bess C."/>
            <person name="Blankenburg K."/>
            <person name="Coyle M."/>
            <person name="Deng J."/>
            <person name="Forbes L."/>
            <person name="Fowler G."/>
            <person name="Francisco L."/>
            <person name="Fu Q."/>
            <person name="Gibbs R."/>
            <person name="Gross S."/>
            <person name="Gubbala S."/>
            <person name="Hale W."/>
            <person name="Hemphill L."/>
            <person name="Highlander S."/>
            <person name="Hirani K."/>
            <person name="Jackson L."/>
            <person name="Jakkamsetti A."/>
            <person name="Javaid M."/>
            <person name="Jayaseelan J.C."/>
            <person name="Jiang H."/>
            <person name="Joshi V."/>
            <person name="Korchina V."/>
            <person name="Kovar C."/>
            <person name="Lara F."/>
            <person name="Lee S."/>
            <person name="Liu Y."/>
            <person name="Mata R."/>
            <person name="Mathew T."/>
            <person name="Munidasa M."/>
            <person name="Muzny D."/>
            <person name="Nazareth L."/>
            <person name="Ngo R."/>
            <person name="Nguyen L."/>
            <person name="Nguyen N."/>
            <person name="Okwuonu G."/>
            <person name="Ongeri F."/>
            <person name="Palculict T."/>
            <person name="Patil S."/>
            <person name="Petrosino J."/>
            <person name="Pham C."/>
            <person name="Pham P."/>
            <person name="Pu L.-L."/>
            <person name="Qin X."/>
            <person name="Qu J."/>
            <person name="Reid J."/>
            <person name="Ross M."/>
            <person name="Ruth R."/>
            <person name="Saada N."/>
            <person name="San Lucas F."/>
            <person name="Santibanez J."/>
            <person name="Shang Y."/>
            <person name="Simmons D."/>
            <person name="Song X.-Z."/>
            <person name="Tang L.-Y."/>
            <person name="Thornton R."/>
            <person name="Warren J."/>
            <person name="Weissenberger G."/>
            <person name="Wilczek-Boney K."/>
            <person name="Worley K."/>
            <person name="Youmans B."/>
            <person name="Zhang J."/>
            <person name="Zhang L."/>
            <person name="Zhao Z."/>
            <person name="Zhou C."/>
            <person name="Zhu D."/>
            <person name="Zhu Y."/>
        </authorList>
    </citation>
    <scope>NUCLEOTIDE SEQUENCE [LARGE SCALE GENOMIC DNA]</scope>
    <source>
        <strain evidence="6 7">F0333</strain>
    </source>
</reference>
<dbReference type="Pfam" id="PF01590">
    <property type="entry name" value="GAF"/>
    <property type="match status" value="1"/>
</dbReference>
<dbReference type="SUPFAM" id="SSF55781">
    <property type="entry name" value="GAF domain-like"/>
    <property type="match status" value="2"/>
</dbReference>
<accession>N6X766</accession>
<evidence type="ECO:0000259" key="5">
    <source>
        <dbReference type="SMART" id="SM00387"/>
    </source>
</evidence>
<keyword evidence="1" id="KW-0808">Transferase</keyword>
<dbReference type="Pfam" id="PF13185">
    <property type="entry name" value="GAF_2"/>
    <property type="match status" value="1"/>
</dbReference>
<dbReference type="PANTHER" id="PTHR24421:SF56">
    <property type="entry name" value="OXYGEN SENSOR HISTIDINE KINASE RESPONSE REGULATOR DOST"/>
    <property type="match status" value="1"/>
</dbReference>
<evidence type="ECO:0000256" key="3">
    <source>
        <dbReference type="ARBA" id="ARBA00023012"/>
    </source>
</evidence>
<dbReference type="Gene3D" id="3.30.450.40">
    <property type="match status" value="2"/>
</dbReference>
<feature type="domain" description="GAF" evidence="4">
    <location>
        <begin position="197"/>
        <end position="340"/>
    </location>
</feature>
<dbReference type="InterPro" id="IPR036890">
    <property type="entry name" value="HATPase_C_sf"/>
</dbReference>
<keyword evidence="2" id="KW-0418">Kinase</keyword>
<dbReference type="OrthoDB" id="5241249at2"/>
<dbReference type="InterPro" id="IPR011712">
    <property type="entry name" value="Sig_transdc_His_kin_sub3_dim/P"/>
</dbReference>
<dbReference type="eggNOG" id="COG4585">
    <property type="taxonomic scope" value="Bacteria"/>
</dbReference>
<dbReference type="InterPro" id="IPR003018">
    <property type="entry name" value="GAF"/>
</dbReference>
<name>N6X766_9ACTO</name>
<dbReference type="STRING" id="888050.HMPREF9004_0086"/>
<sequence length="567" mass="60925">MMSVRSDHELLQAALDLTSSLDLKSALNTFVAQACRLTGTPYGALCVLDSWGSTSMLIEHRDFEYAPKVPNSLKAQIPASGYLRINNPAELEEFIAQIPVNTHTKNTDSAELDEPLDPQIESFLGVSVLVHEQVYGRLYLIGKPGGFKDSDAEILTALAPAAGNAVENAHLYADARRTERWISASQSLTTTMLEGTDEEEALELIARTVREVSRADTAIIVLPSVGDTWAAEIIDGYLADSLLGIVFPSEGRAMSVLREGTGMIVDSMARAQTMRVPQLSAFGPALYAPLRSRGNTAGVLILLRRIGTPEFDSSELTLAESLASQAALALELASARHAEDVAALLDERDRIGRDLHDFAIQELFATGMRLEAAKQKVTDGDLDKESIIAALDHSLAGIDGAVRQIRAIVHNLREPDQSVALVERIRRESSLTRSFLGFAPSLLITLDGVAVNEDEAAEQDMIDRIDQLIDPELGDDVVAIVREGLSNIARHAHATAGAVTVDVRGQGADGQVRVSIADDGRGIDPNRTRNSGLANMQERARRLGGSFELGSGIGGLGASLIWTVPLS</sequence>
<dbReference type="GO" id="GO:0000155">
    <property type="term" value="F:phosphorelay sensor kinase activity"/>
    <property type="evidence" value="ECO:0007669"/>
    <property type="project" value="InterPro"/>
</dbReference>
<dbReference type="GO" id="GO:0046983">
    <property type="term" value="F:protein dimerization activity"/>
    <property type="evidence" value="ECO:0007669"/>
    <property type="project" value="InterPro"/>
</dbReference>
<feature type="domain" description="GAF" evidence="4">
    <location>
        <begin position="22"/>
        <end position="176"/>
    </location>
</feature>
<proteinExistence type="predicted"/>
<feature type="domain" description="Histidine kinase/HSP90-like ATPase" evidence="5">
    <location>
        <begin position="472"/>
        <end position="567"/>
    </location>
</feature>
<dbReference type="InterPro" id="IPR050482">
    <property type="entry name" value="Sensor_HK_TwoCompSys"/>
</dbReference>
<evidence type="ECO:0000313" key="7">
    <source>
        <dbReference type="Proteomes" id="UP000013015"/>
    </source>
</evidence>
<dbReference type="Gene3D" id="1.20.5.1930">
    <property type="match status" value="1"/>
</dbReference>
<dbReference type="CDD" id="cd16917">
    <property type="entry name" value="HATPase_UhpB-NarQ-NarX-like"/>
    <property type="match status" value="1"/>
</dbReference>
<dbReference type="Pfam" id="PF02518">
    <property type="entry name" value="HATPase_c"/>
    <property type="match status" value="1"/>
</dbReference>
<dbReference type="SUPFAM" id="SSF55874">
    <property type="entry name" value="ATPase domain of HSP90 chaperone/DNA topoisomerase II/histidine kinase"/>
    <property type="match status" value="1"/>
</dbReference>
<evidence type="ECO:0000259" key="4">
    <source>
        <dbReference type="SMART" id="SM00065"/>
    </source>
</evidence>
<dbReference type="SMART" id="SM00387">
    <property type="entry name" value="HATPase_c"/>
    <property type="match status" value="1"/>
</dbReference>
<organism evidence="6 7">
    <name type="scientific">Schaalia cardiffensis F0333</name>
    <dbReference type="NCBI Taxonomy" id="888050"/>
    <lineage>
        <taxon>Bacteria</taxon>
        <taxon>Bacillati</taxon>
        <taxon>Actinomycetota</taxon>
        <taxon>Actinomycetes</taxon>
        <taxon>Actinomycetales</taxon>
        <taxon>Actinomycetaceae</taxon>
        <taxon>Schaalia</taxon>
    </lineage>
</organism>
<dbReference type="Pfam" id="PF07730">
    <property type="entry name" value="HisKA_3"/>
    <property type="match status" value="1"/>
</dbReference>
<dbReference type="eggNOG" id="COG2203">
    <property type="taxonomic scope" value="Bacteria"/>
</dbReference>
<dbReference type="PATRIC" id="fig|888050.3.peg.85"/>
<evidence type="ECO:0000313" key="6">
    <source>
        <dbReference type="EMBL" id="ENO19167.1"/>
    </source>
</evidence>
<dbReference type="HOGENOM" id="CLU_034370_1_0_11"/>
<evidence type="ECO:0000256" key="2">
    <source>
        <dbReference type="ARBA" id="ARBA00022777"/>
    </source>
</evidence>
<comment type="caution">
    <text evidence="6">The sequence shown here is derived from an EMBL/GenBank/DDBJ whole genome shotgun (WGS) entry which is preliminary data.</text>
</comment>
<dbReference type="InterPro" id="IPR003594">
    <property type="entry name" value="HATPase_dom"/>
</dbReference>
<dbReference type="RefSeq" id="WP_005961601.1">
    <property type="nucleotide sequence ID" value="NZ_CP040505.1"/>
</dbReference>
<dbReference type="PANTHER" id="PTHR24421">
    <property type="entry name" value="NITRATE/NITRITE SENSOR PROTEIN NARX-RELATED"/>
    <property type="match status" value="1"/>
</dbReference>
<dbReference type="PROSITE" id="PS51257">
    <property type="entry name" value="PROKAR_LIPOPROTEIN"/>
    <property type="match status" value="1"/>
</dbReference>
<dbReference type="GO" id="GO:0016020">
    <property type="term" value="C:membrane"/>
    <property type="evidence" value="ECO:0007669"/>
    <property type="project" value="InterPro"/>
</dbReference>
<dbReference type="Gene3D" id="3.30.565.10">
    <property type="entry name" value="Histidine kinase-like ATPase, C-terminal domain"/>
    <property type="match status" value="1"/>
</dbReference>
<dbReference type="InterPro" id="IPR029016">
    <property type="entry name" value="GAF-like_dom_sf"/>
</dbReference>
<evidence type="ECO:0000256" key="1">
    <source>
        <dbReference type="ARBA" id="ARBA00022679"/>
    </source>
</evidence>
<protein>
    <submittedName>
        <fullName evidence="6">GAF family protein</fullName>
    </submittedName>
</protein>
<dbReference type="Proteomes" id="UP000013015">
    <property type="component" value="Unassembled WGS sequence"/>
</dbReference>
<dbReference type="EMBL" id="AQHZ01000001">
    <property type="protein sequence ID" value="ENO19167.1"/>
    <property type="molecule type" value="Genomic_DNA"/>
</dbReference>
<dbReference type="AlphaFoldDB" id="N6X766"/>
<gene>
    <name evidence="6" type="ORF">HMPREF9004_0086</name>
</gene>
<dbReference type="SMART" id="SM00065">
    <property type="entry name" value="GAF"/>
    <property type="match status" value="2"/>
</dbReference>
<keyword evidence="3" id="KW-0902">Two-component regulatory system</keyword>